<dbReference type="EMBL" id="CABVIN010000004">
    <property type="protein sequence ID" value="VVP12348.1"/>
    <property type="molecule type" value="Genomic_DNA"/>
</dbReference>
<dbReference type="Pfam" id="PF20178">
    <property type="entry name" value="ToxA_N"/>
    <property type="match status" value="3"/>
</dbReference>
<name>A0A5E7LL79_PSEFL</name>
<protein>
    <recommendedName>
        <fullName evidence="1">Dermonecrotic toxin N-terminal domain-containing protein</fullName>
    </recommendedName>
</protein>
<organism evidence="2 3">
    <name type="scientific">Pseudomonas fluorescens</name>
    <dbReference type="NCBI Taxonomy" id="294"/>
    <lineage>
        <taxon>Bacteria</taxon>
        <taxon>Pseudomonadati</taxon>
        <taxon>Pseudomonadota</taxon>
        <taxon>Gammaproteobacteria</taxon>
        <taxon>Pseudomonadales</taxon>
        <taxon>Pseudomonadaceae</taxon>
        <taxon>Pseudomonas</taxon>
    </lineage>
</organism>
<accession>A0A5E7LL79</accession>
<dbReference type="Proteomes" id="UP000377224">
    <property type="component" value="Unassembled WGS sequence"/>
</dbReference>
<dbReference type="RefSeq" id="WP_150647935.1">
    <property type="nucleotide sequence ID" value="NZ_CABVIN010000004.1"/>
</dbReference>
<feature type="domain" description="Dermonecrotic toxin N-terminal" evidence="1">
    <location>
        <begin position="572"/>
        <end position="846"/>
    </location>
</feature>
<feature type="domain" description="Dermonecrotic toxin N-terminal" evidence="1">
    <location>
        <begin position="71"/>
        <end position="174"/>
    </location>
</feature>
<sequence>MSDTPSTADFGLDQPLRSNLDQNLYLSAGARLRDCHRQWLDLMARFPTGSDRDWSLRATGTPLSRRDQALRIYRQHFEAASQIACAEGMISIGQLQTLSAAVDPSTAVTPDVHIAQLQLKRADDSHVSLPGALLLRIGNDSPGCHLLYLPSYSPALSLFRQHADLQRWLIGHCQKHSPPPQLKAATVVEVALDHDPLGSNLETLFNLPADARLSPASPDLSSLIAEPPLPTPDEAEPVDDPTLFGLLNPDIPFSQRSQALALEQKALEQLLGDAVAASLNTPLRQKLTQQFDALSEAQNASHNAASALLDHRASLKMLELRHATNAHYHVLHQARLRGLRAEVELQLTLNQLSVDEHRRIIALLEAPERPLLHQETVFARVTLAAAADDQPMGEDLNGVLVIAAPFALEPGATESLLLYWPGQSGGLQRFSSRQALEQKVFKHSANDRELLLQLTPISGDPLVWVLERQLFQCEQQAATVIRENPLPSRASERAAAMEQLREQHLTRLTVPLSQARELAYAYRLEQERTAALAGNLPSWLDNLDNAQRARIKTLIRDYLNAMQRCHALLERDLPARPAFSKKRLDARLRKDFALKRSVSVMLDLPDSTEWRKTLIDGAAPGTPQRNTLMASTRRSELALEELAQDNIDQAMWWRLSFLRVKVSAEDEQDRKAVESGLTPAYLRSSLTDLDLAGGYETLIRQTFLGMPDESAFDLAYRRECLSEPWRLMLMLQGEFAVLQRHIDSAGYALLKIAIDASTREAYSVKGQRIVLLPAHLTVGGADTAHQGPSTLAGVTFIVEQVSGLTLLYLPDSTDGILLRQYATLEEARLDLFKRCVDARMVNYLAGRTLSGDFASHVSRINEAQLRNFHALIGTGLAWPTSTSLATHLLNVHMGRMLEAHRSSSRSNDALYLETCALKSGTLFNYLKMAVGMLPFIGASVALYDAWNSANLAVAAFLRGDIGHGLAEVESVLLSLIDAAMDILPATISVPVAARLIPRQRRGTALTTKSGATPTSWQWARQSLDRFKGYEYEFEISLTGLRTDSHGIYRNVYRHPDGDFMVRQGRIYRIQLHDAPRGWRLYGTWARTYKQPIALDEAGQWNTHYAVHGTLMDGGGAGGGAAIGHLANGLDPLWPESIRQWLPRWWTDRQLRRQLTLTNTVDAYTRRLDTQTRSSNQLLERYRQLPIAERQSLEATVDAACLNDIELAQVLYQNVAELLPLSHGRKRLLLEDIQSRCAWAQVDRSLQRAAISRQRLLEHLNSVDALVAQSDATPVDNTTAHISLMAQRKVVRKNFLKEFDHQHGFIEQANLWQSRITNRAHKARMAAELAPLNQRFGETTHYYLRTAHILEIITHYEAVDDLSWVYFHVQLKDARVKVGRALLTQHHLPEVHASLAQRNRVIEDCLEIYAGFRRQLNAWSLGYPQHLDLEQVKAFLDGLTQVEQHARQAIKQRPPIKPKEAGGKQLFETEDNQLLIGIESIDAGTRQKRFTIESIDGYRETWLPRSSGKYHLDAQPAASAQSLPTNVQPLLSEARKRLAAVPAYNSKVTGYARQDMLPIDLEHMFGSESTELSTRANAIARLSPDEPLVVQLQDKAQELLSLGRTLRIDQSLRSRTPTEGYLDYLLQQKKVDIRKEGTLRALGKRPDGRKDFLQEYEVRDLSTNPPRALWYAHFHYTSDKVPFEDFVKAHLKLPEQRNLGLQWQQAQAASGAQVEAIWRGDVGRALGIRHFSKL</sequence>
<evidence type="ECO:0000313" key="3">
    <source>
        <dbReference type="Proteomes" id="UP000377224"/>
    </source>
</evidence>
<gene>
    <name evidence="2" type="ORF">PS896_03404</name>
</gene>
<feature type="domain" description="Dermonecrotic toxin N-terminal" evidence="1">
    <location>
        <begin position="322"/>
        <end position="447"/>
    </location>
</feature>
<evidence type="ECO:0000259" key="1">
    <source>
        <dbReference type="Pfam" id="PF20178"/>
    </source>
</evidence>
<evidence type="ECO:0000313" key="2">
    <source>
        <dbReference type="EMBL" id="VVP12348.1"/>
    </source>
</evidence>
<dbReference type="InterPro" id="IPR046673">
    <property type="entry name" value="ToxA_N"/>
</dbReference>
<proteinExistence type="predicted"/>
<reference evidence="2 3" key="1">
    <citation type="submission" date="2019-09" db="EMBL/GenBank/DDBJ databases">
        <authorList>
            <person name="Chandra G."/>
            <person name="Truman W A."/>
        </authorList>
    </citation>
    <scope>NUCLEOTIDE SEQUENCE [LARGE SCALE GENOMIC DNA]</scope>
    <source>
        <strain evidence="2">PS896</strain>
    </source>
</reference>